<keyword evidence="1" id="KW-0472">Membrane</keyword>
<dbReference type="EMBL" id="JBEOZY010000004">
    <property type="protein sequence ID" value="MER6164083.1"/>
    <property type="molecule type" value="Genomic_DNA"/>
</dbReference>
<gene>
    <name evidence="2" type="ORF">ABT188_05750</name>
</gene>
<comment type="caution">
    <text evidence="2">The sequence shown here is derived from an EMBL/GenBank/DDBJ whole genome shotgun (WGS) entry which is preliminary data.</text>
</comment>
<protein>
    <recommendedName>
        <fullName evidence="4">Integral membrane protein</fullName>
    </recommendedName>
</protein>
<proteinExistence type="predicted"/>
<dbReference type="RefSeq" id="WP_352146151.1">
    <property type="nucleotide sequence ID" value="NZ_JBEOZY010000004.1"/>
</dbReference>
<feature type="transmembrane region" description="Helical" evidence="1">
    <location>
        <begin position="143"/>
        <end position="162"/>
    </location>
</feature>
<evidence type="ECO:0000256" key="1">
    <source>
        <dbReference type="SAM" id="Phobius"/>
    </source>
</evidence>
<name>A0ABV1SQS1_9ACTN</name>
<evidence type="ECO:0000313" key="2">
    <source>
        <dbReference type="EMBL" id="MER6164083.1"/>
    </source>
</evidence>
<feature type="transmembrane region" description="Helical" evidence="1">
    <location>
        <begin position="205"/>
        <end position="225"/>
    </location>
</feature>
<keyword evidence="3" id="KW-1185">Reference proteome</keyword>
<dbReference type="Proteomes" id="UP001496720">
    <property type="component" value="Unassembled WGS sequence"/>
</dbReference>
<keyword evidence="1" id="KW-0812">Transmembrane</keyword>
<evidence type="ECO:0008006" key="4">
    <source>
        <dbReference type="Google" id="ProtNLM"/>
    </source>
</evidence>
<reference evidence="2 3" key="1">
    <citation type="submission" date="2024-06" db="EMBL/GenBank/DDBJ databases">
        <title>The Natural Products Discovery Center: Release of the First 8490 Sequenced Strains for Exploring Actinobacteria Biosynthetic Diversity.</title>
        <authorList>
            <person name="Kalkreuter E."/>
            <person name="Kautsar S.A."/>
            <person name="Yang D."/>
            <person name="Bader C.D."/>
            <person name="Teijaro C.N."/>
            <person name="Fluegel L."/>
            <person name="Davis C.M."/>
            <person name="Simpson J.R."/>
            <person name="Lauterbach L."/>
            <person name="Steele A.D."/>
            <person name="Gui C."/>
            <person name="Meng S."/>
            <person name="Li G."/>
            <person name="Viehrig K."/>
            <person name="Ye F."/>
            <person name="Su P."/>
            <person name="Kiefer A.F."/>
            <person name="Nichols A."/>
            <person name="Cepeda A.J."/>
            <person name="Yan W."/>
            <person name="Fan B."/>
            <person name="Jiang Y."/>
            <person name="Adhikari A."/>
            <person name="Zheng C.-J."/>
            <person name="Schuster L."/>
            <person name="Cowan T.M."/>
            <person name="Smanski M.J."/>
            <person name="Chevrette M.G."/>
            <person name="De Carvalho L.P.S."/>
            <person name="Shen B."/>
        </authorList>
    </citation>
    <scope>NUCLEOTIDE SEQUENCE [LARGE SCALE GENOMIC DNA]</scope>
    <source>
        <strain evidence="2 3">NPDC001615</strain>
    </source>
</reference>
<feature type="transmembrane region" description="Helical" evidence="1">
    <location>
        <begin position="174"/>
        <end position="193"/>
    </location>
</feature>
<feature type="transmembrane region" description="Helical" evidence="1">
    <location>
        <begin position="112"/>
        <end position="131"/>
    </location>
</feature>
<feature type="transmembrane region" description="Helical" evidence="1">
    <location>
        <begin position="246"/>
        <end position="265"/>
    </location>
</feature>
<accession>A0ABV1SQS1</accession>
<keyword evidence="1" id="KW-1133">Transmembrane helix</keyword>
<sequence>MSGWGGAVARTVTFGPSVGCCLLAVSLALRARWAGGRVRTRLLLLAGSAVAGGAYRLLAEALSAHPADAGQDQRPLLGPVVVVGAPLAVGLAAAGLVVAADAGAGRPVLVRRVLDGVVAAGALFMAGWVLLSGAGGGWRLGEGMVGLLWAAELVFLSFLLALCRLVRTDRRATVWAGVVGLLLILLGDTVQLWTAGPHRLGAEAAQLAVACKTAGLLVIAVGPWLPGGASVLGTGRPTLRWGMEGAAAFVPLTVCTVMALGHVLSPTARDPVPLLLGGTVLLSLWVRHKFLPGETRESGG</sequence>
<feature type="transmembrane region" description="Helical" evidence="1">
    <location>
        <begin position="79"/>
        <end position="100"/>
    </location>
</feature>
<evidence type="ECO:0000313" key="3">
    <source>
        <dbReference type="Proteomes" id="UP001496720"/>
    </source>
</evidence>
<feature type="transmembrane region" description="Helical" evidence="1">
    <location>
        <begin position="12"/>
        <end position="30"/>
    </location>
</feature>
<organism evidence="2 3">
    <name type="scientific">Streptomyces violaceorubidus</name>
    <dbReference type="NCBI Taxonomy" id="284042"/>
    <lineage>
        <taxon>Bacteria</taxon>
        <taxon>Bacillati</taxon>
        <taxon>Actinomycetota</taxon>
        <taxon>Actinomycetes</taxon>
        <taxon>Kitasatosporales</taxon>
        <taxon>Streptomycetaceae</taxon>
        <taxon>Streptomyces</taxon>
    </lineage>
</organism>
<feature type="transmembrane region" description="Helical" evidence="1">
    <location>
        <begin position="42"/>
        <end position="59"/>
    </location>
</feature>